<dbReference type="Proteomes" id="UP001605990">
    <property type="component" value="Unassembled WGS sequence"/>
</dbReference>
<sequence length="184" mass="20265">MTDVVPEQAPSDYRLLIPRDWFRIDLTQERWRSQLKVFVDKECSGGRTSAEVTRSIWITLRNTAESGVSAGALEFFLRTEVPEGATAPASLLISWPPMPRGMAPAPEEFAEAMTERAGPEAEVKVVDLPAGPAVRLRGESSLDYHVRMPGEAGYLHLAFSLPLSGTEGPMGRLCDAMAHSLRWL</sequence>
<reference evidence="1 3" key="1">
    <citation type="submission" date="2024-10" db="EMBL/GenBank/DDBJ databases">
        <title>Draft genome assembly of a novel steroid transforming actinomycete isolated from African clawed frog Xenopus laevis.</title>
        <authorList>
            <person name="Bragin E."/>
            <person name="Kollerov V."/>
            <person name="Donova M.V."/>
        </authorList>
    </citation>
    <scope>NUCLEOTIDE SEQUENCE [LARGE SCALE GENOMIC DNA]</scope>
    <source>
        <strain evidence="1 3">MTOC-St3</strain>
    </source>
</reference>
<organism evidence="1 3">
    <name type="scientific">Streptomyces rochei</name>
    <name type="common">Streptomyces parvullus</name>
    <dbReference type="NCBI Taxonomy" id="1928"/>
    <lineage>
        <taxon>Bacteria</taxon>
        <taxon>Bacillati</taxon>
        <taxon>Actinomycetota</taxon>
        <taxon>Actinomycetes</taxon>
        <taxon>Kitasatosporales</taxon>
        <taxon>Streptomycetaceae</taxon>
        <taxon>Streptomyces</taxon>
        <taxon>Streptomyces rochei group</taxon>
    </lineage>
</organism>
<proteinExistence type="predicted"/>
<gene>
    <name evidence="1" type="ORF">ACGU38_02420</name>
    <name evidence="2" type="ORF">ACGU38_13800</name>
</gene>
<accession>A0ABW7DTQ4</accession>
<dbReference type="EMBL" id="JBIENY010000039">
    <property type="protein sequence ID" value="MFG6294213.1"/>
    <property type="molecule type" value="Genomic_DNA"/>
</dbReference>
<name>A0ABW7DTQ4_STRRO</name>
<dbReference type="EMBL" id="JBIENY010000208">
    <property type="protein sequence ID" value="MFG6296415.1"/>
    <property type="molecule type" value="Genomic_DNA"/>
</dbReference>
<comment type="caution">
    <text evidence="1">The sequence shown here is derived from an EMBL/GenBank/DDBJ whole genome shotgun (WGS) entry which is preliminary data.</text>
</comment>
<protein>
    <submittedName>
        <fullName evidence="1">Uncharacterized protein</fullName>
    </submittedName>
</protein>
<evidence type="ECO:0000313" key="2">
    <source>
        <dbReference type="EMBL" id="MFG6296415.1"/>
    </source>
</evidence>
<evidence type="ECO:0000313" key="3">
    <source>
        <dbReference type="Proteomes" id="UP001605990"/>
    </source>
</evidence>
<evidence type="ECO:0000313" key="1">
    <source>
        <dbReference type="EMBL" id="MFG6294213.1"/>
    </source>
</evidence>
<keyword evidence="3" id="KW-1185">Reference proteome</keyword>
<dbReference type="RefSeq" id="WP_037821400.1">
    <property type="nucleotide sequence ID" value="NZ_JBFBNI010000002.1"/>
</dbReference>